<dbReference type="Pfam" id="PF07697">
    <property type="entry name" value="7TMR-HDED"/>
    <property type="match status" value="1"/>
</dbReference>
<dbReference type="SMART" id="SM00471">
    <property type="entry name" value="HDc"/>
    <property type="match status" value="1"/>
</dbReference>
<feature type="transmembrane region" description="Helical" evidence="2">
    <location>
        <begin position="488"/>
        <end position="511"/>
    </location>
</feature>
<organism evidence="4 5">
    <name type="scientific">Desulfosudis oleivorans (strain DSM 6200 / JCM 39069 / Hxd3)</name>
    <name type="common">Desulfococcus oleovorans</name>
    <dbReference type="NCBI Taxonomy" id="96561"/>
    <lineage>
        <taxon>Bacteria</taxon>
        <taxon>Pseudomonadati</taxon>
        <taxon>Thermodesulfobacteriota</taxon>
        <taxon>Desulfobacteria</taxon>
        <taxon>Desulfobacterales</taxon>
        <taxon>Desulfosudaceae</taxon>
        <taxon>Desulfosudis</taxon>
    </lineage>
</organism>
<evidence type="ECO:0000256" key="2">
    <source>
        <dbReference type="SAM" id="Phobius"/>
    </source>
</evidence>
<dbReference type="InterPro" id="IPR006675">
    <property type="entry name" value="HDIG_dom"/>
</dbReference>
<dbReference type="AlphaFoldDB" id="A8ZVC7"/>
<feature type="transmembrane region" description="Helical" evidence="2">
    <location>
        <begin position="311"/>
        <end position="330"/>
    </location>
</feature>
<feature type="domain" description="HD/PDEase" evidence="3">
    <location>
        <begin position="536"/>
        <end position="697"/>
    </location>
</feature>
<dbReference type="Pfam" id="PF07698">
    <property type="entry name" value="7TM-7TMR_HD"/>
    <property type="match status" value="1"/>
</dbReference>
<dbReference type="InterPro" id="IPR052722">
    <property type="entry name" value="PgpH_phosphodiesterase"/>
</dbReference>
<gene>
    <name evidence="4" type="ordered locus">Dole_0778</name>
</gene>
<name>A8ZVC7_DESOH</name>
<dbReference type="InterPro" id="IPR011624">
    <property type="entry name" value="Metal-dep_PHydrolase_7TM_extra"/>
</dbReference>
<dbReference type="STRING" id="96561.Dole_0778"/>
<reference evidence="4 5" key="1">
    <citation type="submission" date="2007-10" db="EMBL/GenBank/DDBJ databases">
        <title>Complete sequence of Desulfococcus oleovorans Hxd3.</title>
        <authorList>
            <consortium name="US DOE Joint Genome Institute"/>
            <person name="Copeland A."/>
            <person name="Lucas S."/>
            <person name="Lapidus A."/>
            <person name="Barry K."/>
            <person name="Glavina del Rio T."/>
            <person name="Dalin E."/>
            <person name="Tice H."/>
            <person name="Pitluck S."/>
            <person name="Kiss H."/>
            <person name="Brettin T."/>
            <person name="Bruce D."/>
            <person name="Detter J.C."/>
            <person name="Han C."/>
            <person name="Schmutz J."/>
            <person name="Larimer F."/>
            <person name="Land M."/>
            <person name="Hauser L."/>
            <person name="Kyrpides N."/>
            <person name="Kim E."/>
            <person name="Wawrik B."/>
            <person name="Richardson P."/>
        </authorList>
    </citation>
    <scope>NUCLEOTIDE SEQUENCE [LARGE SCALE GENOMIC DNA]</scope>
    <source>
        <strain evidence="5">DSM 6200 / JCM 39069 / Hxd3</strain>
    </source>
</reference>
<keyword evidence="2" id="KW-1133">Transmembrane helix</keyword>
<dbReference type="eggNOG" id="COG1480">
    <property type="taxonomic scope" value="Bacteria"/>
</dbReference>
<feature type="region of interest" description="Disordered" evidence="1">
    <location>
        <begin position="749"/>
        <end position="791"/>
    </location>
</feature>
<keyword evidence="4" id="KW-0378">Hydrolase</keyword>
<accession>A8ZVC7</accession>
<dbReference type="GO" id="GO:0016787">
    <property type="term" value="F:hydrolase activity"/>
    <property type="evidence" value="ECO:0007669"/>
    <property type="project" value="UniProtKB-KW"/>
</dbReference>
<evidence type="ECO:0000259" key="3">
    <source>
        <dbReference type="SMART" id="SM00471"/>
    </source>
</evidence>
<evidence type="ECO:0000313" key="5">
    <source>
        <dbReference type="Proteomes" id="UP000008561"/>
    </source>
</evidence>
<proteinExistence type="predicted"/>
<sequence length="791" mass="87151">MAIPFLTKSLLPPVDSRSFRWGLLIATALVFSMTLSLSSFKIRDYAYQLGDVAGEDIKAPKDLLIKDARATEEKRAQAGDRVLTVYDHNDTLAEQINRQLAVSFELARNALQGKISSADTSAKPGHDLLWEYKPKFEQTLGISVSNGAYGILEKEKFSKKIEILIGRIVTEILANGVVANKENLLRERERGIVLSTISNQQEEIVTNLRRFYGLDQAQIMVRVVGEPLLADVDYTVKNLIVDFAQRLITPNITLNTNKTEKRRQDAQASVSQVAYEVKKGEMILREGQRINELDLLKLESLRAEAKNQDSLATSLGAALIGALVFFVVYLRNSESSRRGVLADNKNLLFFATMLCLSLMAARLAFSLGEAMAFSASSPTITPQSILLAVPLAASAMIVCLFMNIELTASFALILALCTGAIFNNNFEVVVYSILNLTMAAFWMQHCRERKVFIKAGAKLGLFNVAAITAINLYQGDLSGAGMLTDCGLAFFGGFLSGVLTAGLAPIIEMVFDYTTDIKLLELSNLDQPLLKRLMLEAPGTYHHSLVVGAMAEAAASEVGANPLLARVCGYYHDIGKIRKPLYFVENIRDGKNKHDKLAPSMSGLILMSHVKDGVDIARQHRLGKAVVDAIEQHHGTRIIAYFYEKAKRQAEESGKEKEINVNDFRYPGPKPQTREAGLIMLADEIEAAARTLESPTPSRLQGLMQDLINRTFSDGQLNECELTLKDLNNIAKSFNTILSGIYHHRIEYPSAENGKKKDGSPDKQPPKSPPPAPETPDSEKDAGRLKRLGQS</sequence>
<dbReference type="RefSeq" id="WP_012174206.1">
    <property type="nucleotide sequence ID" value="NC_009943.1"/>
</dbReference>
<keyword evidence="5" id="KW-1185">Reference proteome</keyword>
<dbReference type="PANTHER" id="PTHR36442">
    <property type="entry name" value="CYCLIC-DI-AMP PHOSPHODIESTERASE PGPH"/>
    <property type="match status" value="1"/>
</dbReference>
<dbReference type="SUPFAM" id="SSF109604">
    <property type="entry name" value="HD-domain/PDEase-like"/>
    <property type="match status" value="1"/>
</dbReference>
<dbReference type="Proteomes" id="UP000008561">
    <property type="component" value="Chromosome"/>
</dbReference>
<evidence type="ECO:0000313" key="4">
    <source>
        <dbReference type="EMBL" id="ABW66588.1"/>
    </source>
</evidence>
<keyword evidence="2" id="KW-0472">Membrane</keyword>
<keyword evidence="2" id="KW-0812">Transmembrane</keyword>
<dbReference type="Gene3D" id="1.10.3210.10">
    <property type="entry name" value="Hypothetical protein af1432"/>
    <property type="match status" value="1"/>
</dbReference>
<dbReference type="KEGG" id="dol:Dole_0778"/>
<feature type="transmembrane region" description="Helical" evidence="2">
    <location>
        <begin position="455"/>
        <end position="473"/>
    </location>
</feature>
<feature type="compositionally biased region" description="Basic and acidic residues" evidence="1">
    <location>
        <begin position="753"/>
        <end position="765"/>
    </location>
</feature>
<dbReference type="InterPro" id="IPR011621">
    <property type="entry name" value="Metal-dep_PHydrolase_7TM_intra"/>
</dbReference>
<dbReference type="OrthoDB" id="9806952at2"/>
<evidence type="ECO:0000256" key="1">
    <source>
        <dbReference type="SAM" id="MobiDB-lite"/>
    </source>
</evidence>
<feature type="transmembrane region" description="Helical" evidence="2">
    <location>
        <begin position="350"/>
        <end position="373"/>
    </location>
</feature>
<protein>
    <submittedName>
        <fullName evidence="4">Metal dependent phosphohydrolase</fullName>
    </submittedName>
</protein>
<feature type="transmembrane region" description="Helical" evidence="2">
    <location>
        <begin position="385"/>
        <end position="404"/>
    </location>
</feature>
<dbReference type="HOGENOM" id="CLU_015767_1_2_7"/>
<dbReference type="NCBIfam" id="TIGR00277">
    <property type="entry name" value="HDIG"/>
    <property type="match status" value="1"/>
</dbReference>
<dbReference type="InterPro" id="IPR003607">
    <property type="entry name" value="HD/PDEase_dom"/>
</dbReference>
<dbReference type="PANTHER" id="PTHR36442:SF1">
    <property type="entry name" value="CYCLIC-DI-AMP PHOSPHODIESTERASE PGPH"/>
    <property type="match status" value="1"/>
</dbReference>
<dbReference type="InterPro" id="IPR006674">
    <property type="entry name" value="HD_domain"/>
</dbReference>
<dbReference type="Pfam" id="PF01966">
    <property type="entry name" value="HD"/>
    <property type="match status" value="1"/>
</dbReference>
<dbReference type="CDD" id="cd00077">
    <property type="entry name" value="HDc"/>
    <property type="match status" value="1"/>
</dbReference>
<feature type="transmembrane region" description="Helical" evidence="2">
    <location>
        <begin position="410"/>
        <end position="434"/>
    </location>
</feature>
<dbReference type="EMBL" id="CP000859">
    <property type="protein sequence ID" value="ABW66588.1"/>
    <property type="molecule type" value="Genomic_DNA"/>
</dbReference>